<dbReference type="Proteomes" id="UP000799424">
    <property type="component" value="Unassembled WGS sequence"/>
</dbReference>
<protein>
    <submittedName>
        <fullName evidence="2">Uncharacterized protein</fullName>
    </submittedName>
</protein>
<reference evidence="2" key="1">
    <citation type="journal article" date="2020" name="Stud. Mycol.">
        <title>101 Dothideomycetes genomes: a test case for predicting lifestyles and emergence of pathogens.</title>
        <authorList>
            <person name="Haridas S."/>
            <person name="Albert R."/>
            <person name="Binder M."/>
            <person name="Bloem J."/>
            <person name="Labutti K."/>
            <person name="Salamov A."/>
            <person name="Andreopoulos B."/>
            <person name="Baker S."/>
            <person name="Barry K."/>
            <person name="Bills G."/>
            <person name="Bluhm B."/>
            <person name="Cannon C."/>
            <person name="Castanera R."/>
            <person name="Culley D."/>
            <person name="Daum C."/>
            <person name="Ezra D."/>
            <person name="Gonzalez J."/>
            <person name="Henrissat B."/>
            <person name="Kuo A."/>
            <person name="Liang C."/>
            <person name="Lipzen A."/>
            <person name="Lutzoni F."/>
            <person name="Magnuson J."/>
            <person name="Mondo S."/>
            <person name="Nolan M."/>
            <person name="Ohm R."/>
            <person name="Pangilinan J."/>
            <person name="Park H.-J."/>
            <person name="Ramirez L."/>
            <person name="Alfaro M."/>
            <person name="Sun H."/>
            <person name="Tritt A."/>
            <person name="Yoshinaga Y."/>
            <person name="Zwiers L.-H."/>
            <person name="Turgeon B."/>
            <person name="Goodwin S."/>
            <person name="Spatafora J."/>
            <person name="Crous P."/>
            <person name="Grigoriev I."/>
        </authorList>
    </citation>
    <scope>NUCLEOTIDE SEQUENCE</scope>
    <source>
        <strain evidence="2">CBS 113818</strain>
    </source>
</reference>
<organism evidence="2 3">
    <name type="scientific">Ophiobolus disseminans</name>
    <dbReference type="NCBI Taxonomy" id="1469910"/>
    <lineage>
        <taxon>Eukaryota</taxon>
        <taxon>Fungi</taxon>
        <taxon>Dikarya</taxon>
        <taxon>Ascomycota</taxon>
        <taxon>Pezizomycotina</taxon>
        <taxon>Dothideomycetes</taxon>
        <taxon>Pleosporomycetidae</taxon>
        <taxon>Pleosporales</taxon>
        <taxon>Pleosporineae</taxon>
        <taxon>Phaeosphaeriaceae</taxon>
        <taxon>Ophiobolus</taxon>
    </lineage>
</organism>
<dbReference type="EMBL" id="MU006221">
    <property type="protein sequence ID" value="KAF2829025.1"/>
    <property type="molecule type" value="Genomic_DNA"/>
</dbReference>
<proteinExistence type="predicted"/>
<dbReference type="OrthoDB" id="3678990at2759"/>
<evidence type="ECO:0000313" key="3">
    <source>
        <dbReference type="Proteomes" id="UP000799424"/>
    </source>
</evidence>
<feature type="compositionally biased region" description="Acidic residues" evidence="1">
    <location>
        <begin position="418"/>
        <end position="429"/>
    </location>
</feature>
<name>A0A6A7A8T9_9PLEO</name>
<accession>A0A6A7A8T9</accession>
<keyword evidence="3" id="KW-1185">Reference proteome</keyword>
<dbReference type="AlphaFoldDB" id="A0A6A7A8T9"/>
<feature type="region of interest" description="Disordered" evidence="1">
    <location>
        <begin position="407"/>
        <end position="429"/>
    </location>
</feature>
<feature type="compositionally biased region" description="Basic and acidic residues" evidence="1">
    <location>
        <begin position="407"/>
        <end position="417"/>
    </location>
</feature>
<evidence type="ECO:0000256" key="1">
    <source>
        <dbReference type="SAM" id="MobiDB-lite"/>
    </source>
</evidence>
<gene>
    <name evidence="2" type="ORF">CC86DRAFT_403675</name>
</gene>
<sequence>MTFKRTATATGSTESQENTLAPIVERAWTSPNANTTPNNLLHITAQYPILEPIVAHLQQSDLLALAQTCQTLHRNLTFDHPDSKANLLKKTLCSGHGVKIRCKIHRSPQEKGFGGFESSIKCGGKYNVPGMESRPCTQCGVTTCDECRIHVTYQSLVEDPGLDTPRWWAGYVLGYSLVVRLFPPPTPKNTAIDLDGTWNAPLPELRPQHDQGRIGVHFDCKQAAKPEPVKRLLDINLGRRLAVEPQGVNTGSLNGRSIVAPLHVVITRRILRRCLECFEGAAVTKQCDCTLRKHFLDRWLCVGCYKREEAVERAATPWLSTKAPSCVCLKQLSLASPLDFRVICNWCKGEIIDEHEAEDSPNDGEASDAEEEDVICTVTSNGGQEWINGKCFSRRLLLAWHATEGERQRAQEGHEDLRDDDEVLDDEDDYEAVDDEKDYFDLLDYEVE</sequence>
<evidence type="ECO:0000313" key="2">
    <source>
        <dbReference type="EMBL" id="KAF2829025.1"/>
    </source>
</evidence>